<dbReference type="Proteomes" id="UP001253463">
    <property type="component" value="Unassembled WGS sequence"/>
</dbReference>
<gene>
    <name evidence="1" type="ORF">RZY48_003864</name>
</gene>
<comment type="caution">
    <text evidence="1">The sequence shown here is derived from an EMBL/GenBank/DDBJ whole genome shotgun (WGS) entry which is preliminary data.</text>
</comment>
<protein>
    <submittedName>
        <fullName evidence="1">Uncharacterized protein</fullName>
    </submittedName>
</protein>
<dbReference type="EMBL" id="ABNSCA010000019">
    <property type="protein sequence ID" value="ELN6934377.1"/>
    <property type="molecule type" value="Genomic_DNA"/>
</dbReference>
<dbReference type="AlphaFoldDB" id="A0AAI9CXT3"/>
<proteinExistence type="predicted"/>
<name>A0AAI9CXT3_9VIBR</name>
<organism evidence="1 2">
    <name type="scientific">Vibrio navarrensis</name>
    <dbReference type="NCBI Taxonomy" id="29495"/>
    <lineage>
        <taxon>Bacteria</taxon>
        <taxon>Pseudomonadati</taxon>
        <taxon>Pseudomonadota</taxon>
        <taxon>Gammaproteobacteria</taxon>
        <taxon>Vibrionales</taxon>
        <taxon>Vibrionaceae</taxon>
        <taxon>Vibrio</taxon>
    </lineage>
</organism>
<sequence length="175" mass="20166">MSIMPNLRNPNDLLLKLCRESINVYSSQKDEDVLDHFFNFCVTAHSLRDWVIKSGDLSKDTLHSYCNAFESLKMCRDIANANKHFGLDQEKVSSVSKIDVNELAFYSVVPTRTIKKSSLEVLDKSGDKFCLKDFMNSTIEAWIDVFDHFAIPREQRFTYTRSLDVTVGDYVLSYI</sequence>
<evidence type="ECO:0000313" key="1">
    <source>
        <dbReference type="EMBL" id="ELN6934377.1"/>
    </source>
</evidence>
<accession>A0AAI9CXT3</accession>
<evidence type="ECO:0000313" key="2">
    <source>
        <dbReference type="Proteomes" id="UP001253463"/>
    </source>
</evidence>
<reference evidence="1" key="1">
    <citation type="submission" date="2023-10" db="EMBL/GenBank/DDBJ databases">
        <authorList>
            <consortium name="PulseNet: The National Subtyping Network for Foodborne Disease Surveillance"/>
        </authorList>
    </citation>
    <scope>NUCLEOTIDE SEQUENCE</scope>
    <source>
        <strain evidence="1">PNUSAV004886</strain>
    </source>
</reference>